<dbReference type="OrthoDB" id="541231at2759"/>
<dbReference type="Pfam" id="PF02469">
    <property type="entry name" value="Fasciclin"/>
    <property type="match status" value="1"/>
</dbReference>
<accession>A0A2K3CW58</accession>
<dbReference type="Gene3D" id="2.30.180.10">
    <property type="entry name" value="FAS1 domain"/>
    <property type="match status" value="2"/>
</dbReference>
<dbReference type="ExpressionAtlas" id="A0A2K3CW58">
    <property type="expression patterns" value="baseline and differential"/>
</dbReference>
<dbReference type="Gramene" id="PNW72522">
    <property type="protein sequence ID" value="PNW72522"/>
    <property type="gene ID" value="CHLRE_16g687854v5"/>
</dbReference>
<dbReference type="Proteomes" id="UP000006906">
    <property type="component" value="Chromosome 16"/>
</dbReference>
<dbReference type="PROSITE" id="PS50213">
    <property type="entry name" value="FAS1"/>
    <property type="match status" value="1"/>
</dbReference>
<dbReference type="InParanoid" id="A0A2K3CW58"/>
<reference evidence="4 5" key="1">
    <citation type="journal article" date="2007" name="Science">
        <title>The Chlamydomonas genome reveals the evolution of key animal and plant functions.</title>
        <authorList>
            <person name="Merchant S.S."/>
            <person name="Prochnik S.E."/>
            <person name="Vallon O."/>
            <person name="Harris E.H."/>
            <person name="Karpowicz S.J."/>
            <person name="Witman G.B."/>
            <person name="Terry A."/>
            <person name="Salamov A."/>
            <person name="Fritz-Laylin L.K."/>
            <person name="Marechal-Drouard L."/>
            <person name="Marshall W.F."/>
            <person name="Qu L.H."/>
            <person name="Nelson D.R."/>
            <person name="Sanderfoot A.A."/>
            <person name="Spalding M.H."/>
            <person name="Kapitonov V.V."/>
            <person name="Ren Q."/>
            <person name="Ferris P."/>
            <person name="Lindquist E."/>
            <person name="Shapiro H."/>
            <person name="Lucas S.M."/>
            <person name="Grimwood J."/>
            <person name="Schmutz J."/>
            <person name="Cardol P."/>
            <person name="Cerutti H."/>
            <person name="Chanfreau G."/>
            <person name="Chen C.L."/>
            <person name="Cognat V."/>
            <person name="Croft M.T."/>
            <person name="Dent R."/>
            <person name="Dutcher S."/>
            <person name="Fernandez E."/>
            <person name="Fukuzawa H."/>
            <person name="Gonzalez-Ballester D."/>
            <person name="Gonzalez-Halphen D."/>
            <person name="Hallmann A."/>
            <person name="Hanikenne M."/>
            <person name="Hippler M."/>
            <person name="Inwood W."/>
            <person name="Jabbari K."/>
            <person name="Kalanon M."/>
            <person name="Kuras R."/>
            <person name="Lefebvre P.A."/>
            <person name="Lemaire S.D."/>
            <person name="Lobanov A.V."/>
            <person name="Lohr M."/>
            <person name="Manuell A."/>
            <person name="Meier I."/>
            <person name="Mets L."/>
            <person name="Mittag M."/>
            <person name="Mittelmeier T."/>
            <person name="Moroney J.V."/>
            <person name="Moseley J."/>
            <person name="Napoli C."/>
            <person name="Nedelcu A.M."/>
            <person name="Niyogi K."/>
            <person name="Novoselov S.V."/>
            <person name="Paulsen I.T."/>
            <person name="Pazour G."/>
            <person name="Purton S."/>
            <person name="Ral J.P."/>
            <person name="Riano-Pachon D.M."/>
            <person name="Riekhof W."/>
            <person name="Rymarquis L."/>
            <person name="Schroda M."/>
            <person name="Stern D."/>
            <person name="Umen J."/>
            <person name="Willows R."/>
            <person name="Wilson N."/>
            <person name="Zimmer S.L."/>
            <person name="Allmer J."/>
            <person name="Balk J."/>
            <person name="Bisova K."/>
            <person name="Chen C.J."/>
            <person name="Elias M."/>
            <person name="Gendler K."/>
            <person name="Hauser C."/>
            <person name="Lamb M.R."/>
            <person name="Ledford H."/>
            <person name="Long J.C."/>
            <person name="Minagawa J."/>
            <person name="Page M.D."/>
            <person name="Pan J."/>
            <person name="Pootakham W."/>
            <person name="Roje S."/>
            <person name="Rose A."/>
            <person name="Stahlberg E."/>
            <person name="Terauchi A.M."/>
            <person name="Yang P."/>
            <person name="Ball S."/>
            <person name="Bowler C."/>
            <person name="Dieckmann C.L."/>
            <person name="Gladyshev V.N."/>
            <person name="Green P."/>
            <person name="Jorgensen R."/>
            <person name="Mayfield S."/>
            <person name="Mueller-Roeber B."/>
            <person name="Rajamani S."/>
            <person name="Sayre R.T."/>
            <person name="Brokstein P."/>
            <person name="Dubchak I."/>
            <person name="Goodstein D."/>
            <person name="Hornick L."/>
            <person name="Huang Y.W."/>
            <person name="Jhaveri J."/>
            <person name="Luo Y."/>
            <person name="Martinez D."/>
            <person name="Ngau W.C."/>
            <person name="Otillar B."/>
            <person name="Poliakov A."/>
            <person name="Porter A."/>
            <person name="Szajkowski L."/>
            <person name="Werner G."/>
            <person name="Zhou K."/>
            <person name="Grigoriev I.V."/>
            <person name="Rokhsar D.S."/>
            <person name="Grossman A.R."/>
        </authorList>
    </citation>
    <scope>NUCLEOTIDE SEQUENCE [LARGE SCALE GENOMIC DNA]</scope>
    <source>
        <strain evidence="5">CC-503</strain>
    </source>
</reference>
<name>A0A2K3CW58_CHLRE</name>
<sequence length="597" mass="62311">MNIRGRNWIGAILCLVVVCGAPSSAYRLAANRGLSWNSLAAGASVEAQAASELLERRIAQEGTTNSKLPPGSFDFPPEGAPPTEHEPQAPPSPRGLQPSPANSSAAPDSSSPNPAPQPSPGEPGTLPAAGAPPPGSSPWVMPAPSYPPPPYGGESPEPCIGGSYGYGGYAVAYGSYGYGGYGCHTPPSPPPYGGYYGSTPPPPYGGYGGYGGYGSYPPSPEVQPSPEPSPSSSPSPEGNPSPSPDENAPSPPPERWTTIWRYLEDVVVPDLWPFLQAAMDARQKAYLQDDQARFTLFVPLYEDMLKDELILSIFANPADPRNAMRLNRLMAYHQVLDVTIYPQDLQDNMTLTNMLGEQLHITQKLTEDTNEFYVDGVNIARWQVGGRGIVYWLNGVIHEPVAPSPPVAGPNRFGTLGEALTSLPQCSIMSALFAGVSADPAYGPLVNALLANPFTLLVPTDTAIATFLAGMGLGPSDLLTMAPEAVAAIVAPHLVVTGDAFLPAARLTPGAAVVTGLPPVLPSATLVVQAAAEPGALPVLAYEDGGAPPLHVLVADVFVRAEGDPTEAVVHVVDAVVTAPAGGAGRRRRNRRALSSH</sequence>
<dbReference type="KEGG" id="cre:CHLRE_16g687854v5"/>
<dbReference type="PANTHER" id="PTHR48148:SF2">
    <property type="entry name" value="PA14 DOMAIN-CONTAINING PROTEIN"/>
    <property type="match status" value="1"/>
</dbReference>
<evidence type="ECO:0000256" key="1">
    <source>
        <dbReference type="SAM" id="MobiDB-lite"/>
    </source>
</evidence>
<dbReference type="RefSeq" id="XP_042916306.1">
    <property type="nucleotide sequence ID" value="XM_043071618.1"/>
</dbReference>
<dbReference type="InterPro" id="IPR000782">
    <property type="entry name" value="FAS1_domain"/>
</dbReference>
<dbReference type="EMBL" id="CM008977">
    <property type="protein sequence ID" value="PNW72522.1"/>
    <property type="molecule type" value="Genomic_DNA"/>
</dbReference>
<proteinExistence type="predicted"/>
<dbReference type="AlphaFoldDB" id="A0A2K3CW58"/>
<feature type="compositionally biased region" description="Pro residues" evidence="1">
    <location>
        <begin position="217"/>
        <end position="253"/>
    </location>
</feature>
<organism evidence="4 5">
    <name type="scientific">Chlamydomonas reinhardtii</name>
    <name type="common">Chlamydomonas smithii</name>
    <dbReference type="NCBI Taxonomy" id="3055"/>
    <lineage>
        <taxon>Eukaryota</taxon>
        <taxon>Viridiplantae</taxon>
        <taxon>Chlorophyta</taxon>
        <taxon>core chlorophytes</taxon>
        <taxon>Chlorophyceae</taxon>
        <taxon>CS clade</taxon>
        <taxon>Chlamydomonadales</taxon>
        <taxon>Chlamydomonadaceae</taxon>
        <taxon>Chlamydomonas</taxon>
    </lineage>
</organism>
<feature type="region of interest" description="Disordered" evidence="1">
    <location>
        <begin position="209"/>
        <end position="253"/>
    </location>
</feature>
<keyword evidence="2" id="KW-0732">Signal</keyword>
<dbReference type="PANTHER" id="PTHR48148">
    <property type="entry name" value="KERATINOCYTE PROLINE-RICH PROTEIN"/>
    <property type="match status" value="1"/>
</dbReference>
<evidence type="ECO:0000313" key="4">
    <source>
        <dbReference type="EMBL" id="PNW72522.1"/>
    </source>
</evidence>
<dbReference type="InterPro" id="IPR036378">
    <property type="entry name" value="FAS1_dom_sf"/>
</dbReference>
<feature type="region of interest" description="Disordered" evidence="1">
    <location>
        <begin position="61"/>
        <end position="151"/>
    </location>
</feature>
<keyword evidence="5" id="KW-1185">Reference proteome</keyword>
<feature type="compositionally biased region" description="Low complexity" evidence="1">
    <location>
        <begin position="97"/>
        <end position="112"/>
    </location>
</feature>
<dbReference type="SUPFAM" id="SSF82153">
    <property type="entry name" value="FAS1 domain"/>
    <property type="match status" value="2"/>
</dbReference>
<protein>
    <recommendedName>
        <fullName evidence="3">FAS1 domain-containing protein</fullName>
    </recommendedName>
</protein>
<feature type="chain" id="PRO_5014477072" description="FAS1 domain-containing protein" evidence="2">
    <location>
        <begin position="26"/>
        <end position="597"/>
    </location>
</feature>
<evidence type="ECO:0000259" key="3">
    <source>
        <dbReference type="PROSITE" id="PS50213"/>
    </source>
</evidence>
<evidence type="ECO:0000313" key="5">
    <source>
        <dbReference type="Proteomes" id="UP000006906"/>
    </source>
</evidence>
<gene>
    <name evidence="4" type="ORF">CHLRE_16g687854v5</name>
</gene>
<evidence type="ECO:0000256" key="2">
    <source>
        <dbReference type="SAM" id="SignalP"/>
    </source>
</evidence>
<feature type="domain" description="FAS1" evidence="3">
    <location>
        <begin position="413"/>
        <end position="577"/>
    </location>
</feature>
<feature type="signal peptide" evidence="2">
    <location>
        <begin position="1"/>
        <end position="25"/>
    </location>
</feature>
<dbReference type="GeneID" id="66056786"/>